<keyword evidence="8" id="KW-1133">Transmembrane helix</keyword>
<evidence type="ECO:0000256" key="5">
    <source>
        <dbReference type="ARBA" id="ARBA00029447"/>
    </source>
</evidence>
<comment type="caution">
    <text evidence="11">The sequence shown here is derived from an EMBL/GenBank/DDBJ whole genome shotgun (WGS) entry which is preliminary data.</text>
</comment>
<sequence>MNGTSSLKRKLLLIFIPLTVVGLAMFMLFSYNISKTQLDEEIEHRITNLQNSSVNQIEERFASHEQLAESIAGTVSATGDSVNEGAYIELLERNIITNTDTFGSGIWFEPYAYDEDTEYVGPYVYKDGGSTVYTDVYEDPEYDYPSWEWYEQAEGAEGAVWGDPYFDEASDITMVTTTVPFEDRFGNFNGVVTADIDLTQIQNIISEIQVYDTGWAFSFDNTGQMIAHVDDSIVMNSSIEEVDAFANYSEQLLDDDEGQFAAELNNGTNRVYYTTIPSTGWTIGIAVPESEVYASLNEMLFQQIIIGVIVISLLALGIYIFANRIAKPITTLREKMDEVANGNLTVQAEHNSKDEIGFLYEHFNKMVYNMKNLIQRTNESAEVIRSSAENFSAVSEETTASNEEIQGTMDEIANGAQQSAESLDTMTEQINQLSEQIESISNSSVTMNQLADEANTVNQKGLSQMNQLSEYSTESKQQFEQAESVVQELNNQIQKISDFIYTINDISEQTNLLALNASIEAARAGEDGKGFAVVADEVRKLAEQSSQSTEEIRKIIENVKGQSNQAINQMNEAKATTDSQNEIVETTVQVFNDIGSSVQNITKSVEQNVQAIQDMSQYKDHVVSSVETISSNIQETAASNEEISATIDEQTNALQSLANSAEELNSSSEHLNELINEFKLNNK</sequence>
<accession>A0A511W8F0</accession>
<dbReference type="CDD" id="cd06225">
    <property type="entry name" value="HAMP"/>
    <property type="match status" value="1"/>
</dbReference>
<dbReference type="PROSITE" id="PS50111">
    <property type="entry name" value="CHEMOTAXIS_TRANSDUC_2"/>
    <property type="match status" value="1"/>
</dbReference>
<evidence type="ECO:0000259" key="9">
    <source>
        <dbReference type="PROSITE" id="PS50111"/>
    </source>
</evidence>
<evidence type="ECO:0000313" key="11">
    <source>
        <dbReference type="EMBL" id="GEN46313.1"/>
    </source>
</evidence>
<dbReference type="Pfam" id="PF00672">
    <property type="entry name" value="HAMP"/>
    <property type="match status" value="1"/>
</dbReference>
<dbReference type="Pfam" id="PF22673">
    <property type="entry name" value="MCP-like_PDC_1"/>
    <property type="match status" value="1"/>
</dbReference>
<dbReference type="SUPFAM" id="SSF58104">
    <property type="entry name" value="Methyl-accepting chemotaxis protein (MCP) signaling domain"/>
    <property type="match status" value="1"/>
</dbReference>
<dbReference type="Pfam" id="PF00015">
    <property type="entry name" value="MCPsignal"/>
    <property type="match status" value="1"/>
</dbReference>
<dbReference type="GO" id="GO:0006935">
    <property type="term" value="P:chemotaxis"/>
    <property type="evidence" value="ECO:0007669"/>
    <property type="project" value="InterPro"/>
</dbReference>
<evidence type="ECO:0000256" key="8">
    <source>
        <dbReference type="SAM" id="Phobius"/>
    </source>
</evidence>
<dbReference type="InterPro" id="IPR029151">
    <property type="entry name" value="Sensor-like_sf"/>
</dbReference>
<reference evidence="11 12" key="1">
    <citation type="submission" date="2019-07" db="EMBL/GenBank/DDBJ databases">
        <title>Whole genome shotgun sequence of Alkalibacillus haloalkaliphilus NBRC 103110.</title>
        <authorList>
            <person name="Hosoyama A."/>
            <person name="Uohara A."/>
            <person name="Ohji S."/>
            <person name="Ichikawa N."/>
        </authorList>
    </citation>
    <scope>NUCLEOTIDE SEQUENCE [LARGE SCALE GENOMIC DNA]</scope>
    <source>
        <strain evidence="11 12">NBRC 103110</strain>
    </source>
</reference>
<dbReference type="Gene3D" id="1.10.287.950">
    <property type="entry name" value="Methyl-accepting chemotaxis protein"/>
    <property type="match status" value="1"/>
</dbReference>
<dbReference type="CDD" id="cd12913">
    <property type="entry name" value="PDC1_MCP_like"/>
    <property type="match status" value="1"/>
</dbReference>
<evidence type="ECO:0000256" key="2">
    <source>
        <dbReference type="ARBA" id="ARBA00022475"/>
    </source>
</evidence>
<dbReference type="AlphaFoldDB" id="A0A511W8F0"/>
<organism evidence="11 12">
    <name type="scientific">Alkalibacillus haloalkaliphilus</name>
    <dbReference type="NCBI Taxonomy" id="94136"/>
    <lineage>
        <taxon>Bacteria</taxon>
        <taxon>Bacillati</taxon>
        <taxon>Bacillota</taxon>
        <taxon>Bacilli</taxon>
        <taxon>Bacillales</taxon>
        <taxon>Bacillaceae</taxon>
        <taxon>Alkalibacillus</taxon>
    </lineage>
</organism>
<keyword evidence="4 6" id="KW-0807">Transducer</keyword>
<feature type="domain" description="Methyl-accepting transducer" evidence="9">
    <location>
        <begin position="394"/>
        <end position="630"/>
    </location>
</feature>
<dbReference type="SMART" id="SM00283">
    <property type="entry name" value="MA"/>
    <property type="match status" value="1"/>
</dbReference>
<dbReference type="GO" id="GO:0005886">
    <property type="term" value="C:plasma membrane"/>
    <property type="evidence" value="ECO:0007669"/>
    <property type="project" value="UniProtKB-SubCell"/>
</dbReference>
<dbReference type="PANTHER" id="PTHR32089:SF112">
    <property type="entry name" value="LYSOZYME-LIKE PROTEIN-RELATED"/>
    <property type="match status" value="1"/>
</dbReference>
<feature type="coiled-coil region" evidence="7">
    <location>
        <begin position="640"/>
        <end position="681"/>
    </location>
</feature>
<keyword evidence="12" id="KW-1185">Reference proteome</keyword>
<feature type="coiled-coil region" evidence="7">
    <location>
        <begin position="416"/>
        <end position="443"/>
    </location>
</feature>
<dbReference type="Proteomes" id="UP000321440">
    <property type="component" value="Unassembled WGS sequence"/>
</dbReference>
<evidence type="ECO:0000256" key="6">
    <source>
        <dbReference type="PROSITE-ProRule" id="PRU00284"/>
    </source>
</evidence>
<dbReference type="EMBL" id="BJYA01000014">
    <property type="protein sequence ID" value="GEN46313.1"/>
    <property type="molecule type" value="Genomic_DNA"/>
</dbReference>
<feature type="domain" description="HAMP" evidence="10">
    <location>
        <begin position="323"/>
        <end position="375"/>
    </location>
</feature>
<dbReference type="GO" id="GO:0007165">
    <property type="term" value="P:signal transduction"/>
    <property type="evidence" value="ECO:0007669"/>
    <property type="project" value="UniProtKB-KW"/>
</dbReference>
<keyword evidence="7" id="KW-0175">Coiled coil</keyword>
<name>A0A511W8F0_9BACI</name>
<dbReference type="CDD" id="cd11386">
    <property type="entry name" value="MCP_signal"/>
    <property type="match status" value="1"/>
</dbReference>
<evidence type="ECO:0000256" key="3">
    <source>
        <dbReference type="ARBA" id="ARBA00023136"/>
    </source>
</evidence>
<keyword evidence="8" id="KW-0812">Transmembrane</keyword>
<evidence type="ECO:0000313" key="12">
    <source>
        <dbReference type="Proteomes" id="UP000321440"/>
    </source>
</evidence>
<dbReference type="Gene3D" id="3.30.450.20">
    <property type="entry name" value="PAS domain"/>
    <property type="match status" value="2"/>
</dbReference>
<feature type="transmembrane region" description="Helical" evidence="8">
    <location>
        <begin position="300"/>
        <end position="322"/>
    </location>
</feature>
<protein>
    <submittedName>
        <fullName evidence="11">Methyl-accepting chemotaxis protein</fullName>
    </submittedName>
</protein>
<dbReference type="SUPFAM" id="SSF103190">
    <property type="entry name" value="Sensory domain-like"/>
    <property type="match status" value="1"/>
</dbReference>
<comment type="subcellular location">
    <subcellularLocation>
        <location evidence="1">Cell membrane</location>
    </subcellularLocation>
</comment>
<gene>
    <name evidence="11" type="ORF">AHA02nite_20890</name>
</gene>
<feature type="transmembrane region" description="Helical" evidence="8">
    <location>
        <begin position="12"/>
        <end position="31"/>
    </location>
</feature>
<comment type="similarity">
    <text evidence="5">Belongs to the methyl-accepting chemotaxis (MCP) protein family.</text>
</comment>
<dbReference type="PROSITE" id="PS50885">
    <property type="entry name" value="HAMP"/>
    <property type="match status" value="1"/>
</dbReference>
<dbReference type="Gene3D" id="6.10.340.10">
    <property type="match status" value="1"/>
</dbReference>
<dbReference type="InterPro" id="IPR004089">
    <property type="entry name" value="MCPsignal_dom"/>
</dbReference>
<dbReference type="GO" id="GO:0004888">
    <property type="term" value="F:transmembrane signaling receptor activity"/>
    <property type="evidence" value="ECO:0007669"/>
    <property type="project" value="InterPro"/>
</dbReference>
<evidence type="ECO:0000256" key="7">
    <source>
        <dbReference type="SAM" id="Coils"/>
    </source>
</evidence>
<dbReference type="OrthoDB" id="9760371at2"/>
<proteinExistence type="inferred from homology"/>
<dbReference type="InterPro" id="IPR004090">
    <property type="entry name" value="Chemotax_Me-accpt_rcpt"/>
</dbReference>
<evidence type="ECO:0000259" key="10">
    <source>
        <dbReference type="PROSITE" id="PS50885"/>
    </source>
</evidence>
<dbReference type="RefSeq" id="WP_146817027.1">
    <property type="nucleotide sequence ID" value="NZ_BJYA01000014.1"/>
</dbReference>
<dbReference type="CDD" id="cd12912">
    <property type="entry name" value="PDC2_MCP_like"/>
    <property type="match status" value="1"/>
</dbReference>
<keyword evidence="3 8" id="KW-0472">Membrane</keyword>
<dbReference type="SMART" id="SM00304">
    <property type="entry name" value="HAMP"/>
    <property type="match status" value="1"/>
</dbReference>
<keyword evidence="2" id="KW-1003">Cell membrane</keyword>
<dbReference type="PANTHER" id="PTHR32089">
    <property type="entry name" value="METHYL-ACCEPTING CHEMOTAXIS PROTEIN MCPB"/>
    <property type="match status" value="1"/>
</dbReference>
<evidence type="ECO:0000256" key="4">
    <source>
        <dbReference type="ARBA" id="ARBA00023224"/>
    </source>
</evidence>
<evidence type="ECO:0000256" key="1">
    <source>
        <dbReference type="ARBA" id="ARBA00004236"/>
    </source>
</evidence>
<dbReference type="PRINTS" id="PR00260">
    <property type="entry name" value="CHEMTRNSDUCR"/>
</dbReference>
<dbReference type="InterPro" id="IPR003660">
    <property type="entry name" value="HAMP_dom"/>
</dbReference>